<dbReference type="PANTHER" id="PTHR43034:SF2">
    <property type="entry name" value="ION-TRANSLOCATING OXIDOREDUCTASE COMPLEX SUBUNIT C"/>
    <property type="match status" value="1"/>
</dbReference>
<evidence type="ECO:0000256" key="2">
    <source>
        <dbReference type="ARBA" id="ARBA00022723"/>
    </source>
</evidence>
<dbReference type="GO" id="GO:0009055">
    <property type="term" value="F:electron transfer activity"/>
    <property type="evidence" value="ECO:0007669"/>
    <property type="project" value="InterPro"/>
</dbReference>
<feature type="domain" description="Soluble ligand binding" evidence="7">
    <location>
        <begin position="69"/>
        <end position="98"/>
    </location>
</feature>
<dbReference type="EMBL" id="BARV01002467">
    <property type="protein sequence ID" value="GAH92348.1"/>
    <property type="molecule type" value="Genomic_DNA"/>
</dbReference>
<evidence type="ECO:0000256" key="3">
    <source>
        <dbReference type="ARBA" id="ARBA00023004"/>
    </source>
</evidence>
<evidence type="ECO:0000259" key="7">
    <source>
        <dbReference type="Pfam" id="PF10531"/>
    </source>
</evidence>
<evidence type="ECO:0000259" key="6">
    <source>
        <dbReference type="Pfam" id="PF01512"/>
    </source>
</evidence>
<keyword evidence="1" id="KW-0004">4Fe-4S</keyword>
<name>X1LDX3_9ZZZZ</name>
<accession>X1LDX3</accession>
<feature type="domain" description="NADH-ubiquinone oxidoreductase 51kDa subunit FMN-binding" evidence="6">
    <location>
        <begin position="6"/>
        <end position="56"/>
    </location>
</feature>
<proteinExistence type="predicted"/>
<dbReference type="AlphaFoldDB" id="X1LDX3"/>
<dbReference type="InterPro" id="IPR019554">
    <property type="entry name" value="Soluble_ligand-bd"/>
</dbReference>
<reference evidence="8" key="1">
    <citation type="journal article" date="2014" name="Front. Microbiol.">
        <title>High frequency of phylogenetically diverse reductive dehalogenase-homologous genes in deep subseafloor sedimentary metagenomes.</title>
        <authorList>
            <person name="Kawai M."/>
            <person name="Futagami T."/>
            <person name="Toyoda A."/>
            <person name="Takaki Y."/>
            <person name="Nishi S."/>
            <person name="Hori S."/>
            <person name="Arai W."/>
            <person name="Tsubouchi T."/>
            <person name="Morono Y."/>
            <person name="Uchiyama I."/>
            <person name="Ito T."/>
            <person name="Fujiyama A."/>
            <person name="Inagaki F."/>
            <person name="Takami H."/>
        </authorList>
    </citation>
    <scope>NUCLEOTIDE SEQUENCE</scope>
    <source>
        <strain evidence="8">Expedition CK06-06</strain>
    </source>
</reference>
<dbReference type="SUPFAM" id="SSF142019">
    <property type="entry name" value="Nqo1 FMN-binding domain-like"/>
    <property type="match status" value="1"/>
</dbReference>
<keyword evidence="5" id="KW-1133">Transmembrane helix</keyword>
<keyword evidence="4" id="KW-0411">Iron-sulfur</keyword>
<keyword evidence="3" id="KW-0408">Iron</keyword>
<keyword evidence="2" id="KW-0479">Metal-binding</keyword>
<comment type="caution">
    <text evidence="8">The sequence shown here is derived from an EMBL/GenBank/DDBJ whole genome shotgun (WGS) entry which is preliminary data.</text>
</comment>
<dbReference type="InterPro" id="IPR010208">
    <property type="entry name" value="Ion_transpt_RnfC/RsxC"/>
</dbReference>
<dbReference type="Pfam" id="PF01512">
    <property type="entry name" value="Complex1_51K"/>
    <property type="match status" value="1"/>
</dbReference>
<dbReference type="GO" id="GO:0046872">
    <property type="term" value="F:metal ion binding"/>
    <property type="evidence" value="ECO:0007669"/>
    <property type="project" value="UniProtKB-KW"/>
</dbReference>
<sequence length="164" mass="17878">MGLKEDFKIIPLKSKYPMGAEKTLIGIILDREVPIGGLPLDVGVVVHNVSTAKAIHDAIFEGKPFVERVVTVTGAVKNPKNLLVRLGTPLRSLIESLGDVKCFIVDADRIIYRSSGLSEYLVGYLEPPTEKGIPPILIGLLAALATGLLLWLSLLIERRAWERG</sequence>
<dbReference type="InterPro" id="IPR037225">
    <property type="entry name" value="Nuo51_FMN-bd_sf"/>
</dbReference>
<dbReference type="InterPro" id="IPR011538">
    <property type="entry name" value="Nuo51_FMN-bd"/>
</dbReference>
<keyword evidence="5" id="KW-0812">Transmembrane</keyword>
<dbReference type="GO" id="GO:0016020">
    <property type="term" value="C:membrane"/>
    <property type="evidence" value="ECO:0007669"/>
    <property type="project" value="InterPro"/>
</dbReference>
<evidence type="ECO:0000313" key="8">
    <source>
        <dbReference type="EMBL" id="GAH92348.1"/>
    </source>
</evidence>
<dbReference type="PANTHER" id="PTHR43034">
    <property type="entry name" value="ION-TRANSLOCATING OXIDOREDUCTASE COMPLEX SUBUNIT C"/>
    <property type="match status" value="1"/>
</dbReference>
<evidence type="ECO:0008006" key="9">
    <source>
        <dbReference type="Google" id="ProtNLM"/>
    </source>
</evidence>
<gene>
    <name evidence="8" type="ORF">S06H3_06360</name>
</gene>
<evidence type="ECO:0000256" key="1">
    <source>
        <dbReference type="ARBA" id="ARBA00022485"/>
    </source>
</evidence>
<organism evidence="8">
    <name type="scientific">marine sediment metagenome</name>
    <dbReference type="NCBI Taxonomy" id="412755"/>
    <lineage>
        <taxon>unclassified sequences</taxon>
        <taxon>metagenomes</taxon>
        <taxon>ecological metagenomes</taxon>
    </lineage>
</organism>
<dbReference type="Pfam" id="PF10531">
    <property type="entry name" value="SLBB"/>
    <property type="match status" value="1"/>
</dbReference>
<evidence type="ECO:0000256" key="5">
    <source>
        <dbReference type="SAM" id="Phobius"/>
    </source>
</evidence>
<keyword evidence="5" id="KW-0472">Membrane</keyword>
<protein>
    <recommendedName>
        <fullName evidence="9">Soluble ligand binding domain-containing protein</fullName>
    </recommendedName>
</protein>
<evidence type="ECO:0000256" key="4">
    <source>
        <dbReference type="ARBA" id="ARBA00023014"/>
    </source>
</evidence>
<feature type="transmembrane region" description="Helical" evidence="5">
    <location>
        <begin position="136"/>
        <end position="156"/>
    </location>
</feature>
<dbReference type="GO" id="GO:0051539">
    <property type="term" value="F:4 iron, 4 sulfur cluster binding"/>
    <property type="evidence" value="ECO:0007669"/>
    <property type="project" value="UniProtKB-KW"/>
</dbReference>
<dbReference type="SUPFAM" id="SSF142984">
    <property type="entry name" value="Nqo1 middle domain-like"/>
    <property type="match status" value="1"/>
</dbReference>